<reference evidence="1 2" key="1">
    <citation type="submission" date="2011-08" db="EMBL/GenBank/DDBJ databases">
        <authorList>
            <person name="Weinstock G."/>
            <person name="Sodergren E."/>
            <person name="Clifton S."/>
            <person name="Fulton L."/>
            <person name="Fulton B."/>
            <person name="Courtney L."/>
            <person name="Fronick C."/>
            <person name="Harrison M."/>
            <person name="Strong C."/>
            <person name="Farmer C."/>
            <person name="Delahaunty K."/>
            <person name="Markovic C."/>
            <person name="Hall O."/>
            <person name="Minx P."/>
            <person name="Tomlinson C."/>
            <person name="Mitreva M."/>
            <person name="Hou S."/>
            <person name="Chen J."/>
            <person name="Wollam A."/>
            <person name="Pepin K.H."/>
            <person name="Johnson M."/>
            <person name="Bhonagiri V."/>
            <person name="Zhang X."/>
            <person name="Suruliraj S."/>
            <person name="Warren W."/>
            <person name="Chinwalla A."/>
            <person name="Mardis E.R."/>
            <person name="Wilson R.K."/>
        </authorList>
    </citation>
    <scope>NUCLEOTIDE SEQUENCE [LARGE SCALE GENOMIC DNA]</scope>
    <source>
        <strain evidence="1 2">F0432</strain>
    </source>
</reference>
<evidence type="ECO:0000313" key="1">
    <source>
        <dbReference type="EMBL" id="EHM50625.1"/>
    </source>
</evidence>
<name>G9ZIY1_9GAMM</name>
<gene>
    <name evidence="1" type="ORF">HMPREF9080_02748</name>
</gene>
<dbReference type="HOGENOM" id="CLU_3231287_0_0_6"/>
<accession>G9ZIY1</accession>
<comment type="caution">
    <text evidence="1">The sequence shown here is derived from an EMBL/GenBank/DDBJ whole genome shotgun (WGS) entry which is preliminary data.</text>
</comment>
<proteinExistence type="predicted"/>
<organism evidence="1 2">
    <name type="scientific">Cardiobacterium valvarum F0432</name>
    <dbReference type="NCBI Taxonomy" id="797473"/>
    <lineage>
        <taxon>Bacteria</taxon>
        <taxon>Pseudomonadati</taxon>
        <taxon>Pseudomonadota</taxon>
        <taxon>Gammaproteobacteria</taxon>
        <taxon>Cardiobacteriales</taxon>
        <taxon>Cardiobacteriaceae</taxon>
        <taxon>Cardiobacterium</taxon>
    </lineage>
</organism>
<dbReference type="AlphaFoldDB" id="G9ZIY1"/>
<dbReference type="EMBL" id="AGCM01000176">
    <property type="protein sequence ID" value="EHM50625.1"/>
    <property type="molecule type" value="Genomic_DNA"/>
</dbReference>
<evidence type="ECO:0000313" key="2">
    <source>
        <dbReference type="Proteomes" id="UP000004750"/>
    </source>
</evidence>
<sequence>MFAARRGNEQMQPAAVKQFVRALACRGIFWSIAQGRRDCNQRE</sequence>
<dbReference type="Proteomes" id="UP000004750">
    <property type="component" value="Unassembled WGS sequence"/>
</dbReference>
<protein>
    <submittedName>
        <fullName evidence="1">Uncharacterized protein</fullName>
    </submittedName>
</protein>